<dbReference type="InterPro" id="IPR022998">
    <property type="entry name" value="ThiamineP_synth_TenI"/>
</dbReference>
<dbReference type="Gene3D" id="3.20.20.70">
    <property type="entry name" value="Aldolase class I"/>
    <property type="match status" value="1"/>
</dbReference>
<dbReference type="InterPro" id="IPR036206">
    <property type="entry name" value="ThiamineP_synth_sf"/>
</dbReference>
<proteinExistence type="predicted"/>
<comment type="caution">
    <text evidence="3">The sequence shown here is derived from an EMBL/GenBank/DDBJ whole genome shotgun (WGS) entry which is preliminary data.</text>
</comment>
<dbReference type="InterPro" id="IPR013785">
    <property type="entry name" value="Aldolase_TIM"/>
</dbReference>
<protein>
    <submittedName>
        <fullName evidence="3">Thiamine phosphate synthase</fullName>
    </submittedName>
</protein>
<dbReference type="Proteomes" id="UP001589798">
    <property type="component" value="Unassembled WGS sequence"/>
</dbReference>
<evidence type="ECO:0000259" key="2">
    <source>
        <dbReference type="Pfam" id="PF02581"/>
    </source>
</evidence>
<name>A0ABV6D0K1_9SPHN</name>
<gene>
    <name evidence="3" type="ORF">ACFFJC_18105</name>
</gene>
<feature type="domain" description="Thiamine phosphate synthase/TenI" evidence="2">
    <location>
        <begin position="21"/>
        <end position="171"/>
    </location>
</feature>
<dbReference type="RefSeq" id="WP_379488803.1">
    <property type="nucleotide sequence ID" value="NZ_JBHLWK010000023.1"/>
</dbReference>
<dbReference type="CDD" id="cd00564">
    <property type="entry name" value="TMP_TenI"/>
    <property type="match status" value="1"/>
</dbReference>
<dbReference type="SUPFAM" id="SSF51391">
    <property type="entry name" value="Thiamin phosphate synthase"/>
    <property type="match status" value="1"/>
</dbReference>
<accession>A0ABV6D0K1</accession>
<sequence length="206" mass="22605">MGRCYSVPVKNRQPCLPRLWLVSDARNDAVLETVLARLPRGSGLIYRHYHLAPGARRARLRALLPVARRYGHRVVLSGDARQARRWQAQGCYGAAETLARGPRMLRLATVHSLRELGRAHRSRADAVLVSPVFATASHPGAEGLGPVRWRLLAQRAQVPAIALGGMTARRARGFPRWAAIDGLSPKSRPPQPCSRSILDADSRPAA</sequence>
<evidence type="ECO:0000313" key="4">
    <source>
        <dbReference type="Proteomes" id="UP001589798"/>
    </source>
</evidence>
<evidence type="ECO:0000256" key="1">
    <source>
        <dbReference type="SAM" id="MobiDB-lite"/>
    </source>
</evidence>
<reference evidence="3 4" key="1">
    <citation type="submission" date="2024-09" db="EMBL/GenBank/DDBJ databases">
        <authorList>
            <person name="Sun Q."/>
            <person name="Mori K."/>
        </authorList>
    </citation>
    <scope>NUCLEOTIDE SEQUENCE [LARGE SCALE GENOMIC DNA]</scope>
    <source>
        <strain evidence="3 4">CCM 7706</strain>
    </source>
</reference>
<dbReference type="EMBL" id="JBHLWK010000023">
    <property type="protein sequence ID" value="MFC0206182.1"/>
    <property type="molecule type" value="Genomic_DNA"/>
</dbReference>
<keyword evidence="4" id="KW-1185">Reference proteome</keyword>
<feature type="region of interest" description="Disordered" evidence="1">
    <location>
        <begin position="181"/>
        <end position="206"/>
    </location>
</feature>
<dbReference type="Pfam" id="PF02581">
    <property type="entry name" value="TMP-TENI"/>
    <property type="match status" value="1"/>
</dbReference>
<evidence type="ECO:0000313" key="3">
    <source>
        <dbReference type="EMBL" id="MFC0206182.1"/>
    </source>
</evidence>
<organism evidence="3 4">
    <name type="scientific">Novosphingobium soli</name>
    <dbReference type="NCBI Taxonomy" id="574956"/>
    <lineage>
        <taxon>Bacteria</taxon>
        <taxon>Pseudomonadati</taxon>
        <taxon>Pseudomonadota</taxon>
        <taxon>Alphaproteobacteria</taxon>
        <taxon>Sphingomonadales</taxon>
        <taxon>Sphingomonadaceae</taxon>
        <taxon>Novosphingobium</taxon>
    </lineage>
</organism>